<dbReference type="AlphaFoldDB" id="A0A8J7C2K1"/>
<feature type="region of interest" description="Disordered" evidence="2">
    <location>
        <begin position="72"/>
        <end position="96"/>
    </location>
</feature>
<evidence type="ECO:0000313" key="5">
    <source>
        <dbReference type="Proteomes" id="UP000648239"/>
    </source>
</evidence>
<keyword evidence="3" id="KW-0732">Signal</keyword>
<reference evidence="4 5" key="1">
    <citation type="submission" date="2020-08" db="EMBL/GenBank/DDBJ databases">
        <title>Acidobacteriota in marine sediments use diverse sulfur dissimilation pathways.</title>
        <authorList>
            <person name="Wasmund K."/>
        </authorList>
    </citation>
    <scope>NUCLEOTIDE SEQUENCE [LARGE SCALE GENOMIC DNA]</scope>
    <source>
        <strain evidence="4">MAG AM4</strain>
    </source>
</reference>
<feature type="chain" id="PRO_5035302417" description="Phosphate-selective porin O and P" evidence="3">
    <location>
        <begin position="26"/>
        <end position="454"/>
    </location>
</feature>
<comment type="caution">
    <text evidence="4">The sequence shown here is derived from an EMBL/GenBank/DDBJ whole genome shotgun (WGS) entry which is preliminary data.</text>
</comment>
<dbReference type="InterPro" id="IPR023614">
    <property type="entry name" value="Porin_dom_sf"/>
</dbReference>
<evidence type="ECO:0008006" key="6">
    <source>
        <dbReference type="Google" id="ProtNLM"/>
    </source>
</evidence>
<dbReference type="CDD" id="cd14686">
    <property type="entry name" value="bZIP"/>
    <property type="match status" value="1"/>
</dbReference>
<protein>
    <recommendedName>
        <fullName evidence="6">Phosphate-selective porin O and P</fullName>
    </recommendedName>
</protein>
<sequence length="454" mass="50783">MSTYRIVGAAILLAAALLLPGAAVAQDDDRDEELRRLREQIEELQKRLEALEKRNQEGEPAELDDLLKDAQEAAGTGSDPGETAGPARGSSGQRNLSAMNPEISFLGDVSYDWTDGDQRDEFFLRGAELSLQAPLDPYTRFKAFLVGHQEPTELEFGEDGGELPDAHGHGEPISVNVEEAYMEWIGLPLHTRVRLGKFRQQFGTLNRWHRHSLPSVDSPFALRNVFGHGGLQGLGVGVDFQLPSLWATSNGLTVEITNADNSLAFAGAHFSDPSYLVRHTGFFDLGKWSYLELGLNGVTGPNNEDGNRDTRIGSVDFNYLWEPQGKGKYRGLELRGEFIRSLFEEEDRSIVGANSWYAYAKWQLARNWFVGMRYDDTELMSDRVARDPDVPFVPGMGETAWTGFVTFWQSEFVRLRFQVQNADRDVDLAAGPMDDTRAWFQVTFAGGPHKHESY</sequence>
<evidence type="ECO:0000256" key="1">
    <source>
        <dbReference type="SAM" id="Coils"/>
    </source>
</evidence>
<dbReference type="Proteomes" id="UP000648239">
    <property type="component" value="Unassembled WGS sequence"/>
</dbReference>
<evidence type="ECO:0000256" key="3">
    <source>
        <dbReference type="SAM" id="SignalP"/>
    </source>
</evidence>
<feature type="coiled-coil region" evidence="1">
    <location>
        <begin position="27"/>
        <end position="61"/>
    </location>
</feature>
<evidence type="ECO:0000256" key="2">
    <source>
        <dbReference type="SAM" id="MobiDB-lite"/>
    </source>
</evidence>
<proteinExistence type="predicted"/>
<organism evidence="4 5">
    <name type="scientific">Candidatus Polarisedimenticola svalbardensis</name>
    <dbReference type="NCBI Taxonomy" id="2886004"/>
    <lineage>
        <taxon>Bacteria</taxon>
        <taxon>Pseudomonadati</taxon>
        <taxon>Acidobacteriota</taxon>
        <taxon>Candidatus Polarisedimenticolia</taxon>
        <taxon>Candidatus Polarisedimenticolales</taxon>
        <taxon>Candidatus Polarisedimenticolaceae</taxon>
        <taxon>Candidatus Polarisedimenticola</taxon>
    </lineage>
</organism>
<feature type="signal peptide" evidence="3">
    <location>
        <begin position="1"/>
        <end position="25"/>
    </location>
</feature>
<gene>
    <name evidence="4" type="ORF">IFK94_07420</name>
</gene>
<evidence type="ECO:0000313" key="4">
    <source>
        <dbReference type="EMBL" id="MBD3867936.1"/>
    </source>
</evidence>
<keyword evidence="1" id="KW-0175">Coiled coil</keyword>
<dbReference type="Gene3D" id="2.40.160.10">
    <property type="entry name" value="Porin"/>
    <property type="match status" value="1"/>
</dbReference>
<dbReference type="SUPFAM" id="SSF56935">
    <property type="entry name" value="Porins"/>
    <property type="match status" value="1"/>
</dbReference>
<accession>A0A8J7C2K1</accession>
<dbReference type="EMBL" id="JACXWD010000018">
    <property type="protein sequence ID" value="MBD3867936.1"/>
    <property type="molecule type" value="Genomic_DNA"/>
</dbReference>
<name>A0A8J7C2K1_9BACT</name>